<comment type="caution">
    <text evidence="2">The sequence shown here is derived from an EMBL/GenBank/DDBJ whole genome shotgun (WGS) entry which is preliminary data.</text>
</comment>
<name>A0A0F9F4F0_9ZZZZ</name>
<dbReference type="Pfam" id="PF00108">
    <property type="entry name" value="Thiolase_N"/>
    <property type="match status" value="1"/>
</dbReference>
<dbReference type="SUPFAM" id="SSF53901">
    <property type="entry name" value="Thiolase-like"/>
    <property type="match status" value="1"/>
</dbReference>
<sequence length="206" mass="22371">FCIYSQFADHFGDQLLAAARYHDALGFDPLGNVEVKTGGATGGSSVLIGALTIASGYANVVPVVGWERMDEVPTRQGNSYIASAACKNFESELGWMYASYYALMAQRYLHEYDVSRETLAKVSVKNRGYACSSPFAQSPGELTVEEVVNNDMVSDPLSFLECCVMSVGAACLILADEEIRTPFAPPTGGTWRSSGYPTSRRIFTRT</sequence>
<dbReference type="AlphaFoldDB" id="A0A0F9F4F0"/>
<dbReference type="CDD" id="cd00829">
    <property type="entry name" value="SCP-x_thiolase"/>
    <property type="match status" value="1"/>
</dbReference>
<dbReference type="PANTHER" id="PTHR42870">
    <property type="entry name" value="ACETYL-COA C-ACETYLTRANSFERASE"/>
    <property type="match status" value="1"/>
</dbReference>
<dbReference type="GO" id="GO:0016747">
    <property type="term" value="F:acyltransferase activity, transferring groups other than amino-acyl groups"/>
    <property type="evidence" value="ECO:0007669"/>
    <property type="project" value="InterPro"/>
</dbReference>
<protein>
    <recommendedName>
        <fullName evidence="1">Thiolase N-terminal domain-containing protein</fullName>
    </recommendedName>
</protein>
<gene>
    <name evidence="2" type="ORF">LCGC14_1996430</name>
</gene>
<feature type="non-terminal residue" evidence="2">
    <location>
        <position position="1"/>
    </location>
</feature>
<dbReference type="InterPro" id="IPR016039">
    <property type="entry name" value="Thiolase-like"/>
</dbReference>
<organism evidence="2">
    <name type="scientific">marine sediment metagenome</name>
    <dbReference type="NCBI Taxonomy" id="412755"/>
    <lineage>
        <taxon>unclassified sequences</taxon>
        <taxon>metagenomes</taxon>
        <taxon>ecological metagenomes</taxon>
    </lineage>
</organism>
<dbReference type="EMBL" id="LAZR01022609">
    <property type="protein sequence ID" value="KKL81274.1"/>
    <property type="molecule type" value="Genomic_DNA"/>
</dbReference>
<dbReference type="PANTHER" id="PTHR42870:SF6">
    <property type="entry name" value="ACETYL-COA C-ACYLTRANSFERASE"/>
    <property type="match status" value="1"/>
</dbReference>
<dbReference type="InterPro" id="IPR020616">
    <property type="entry name" value="Thiolase_N"/>
</dbReference>
<proteinExistence type="predicted"/>
<feature type="domain" description="Thiolase N-terminal" evidence="1">
    <location>
        <begin position="24"/>
        <end position="134"/>
    </location>
</feature>
<evidence type="ECO:0000313" key="2">
    <source>
        <dbReference type="EMBL" id="KKL81274.1"/>
    </source>
</evidence>
<dbReference type="Gene3D" id="3.40.47.10">
    <property type="match status" value="1"/>
</dbReference>
<evidence type="ECO:0000259" key="1">
    <source>
        <dbReference type="Pfam" id="PF00108"/>
    </source>
</evidence>
<accession>A0A0F9F4F0</accession>
<reference evidence="2" key="1">
    <citation type="journal article" date="2015" name="Nature">
        <title>Complex archaea that bridge the gap between prokaryotes and eukaryotes.</title>
        <authorList>
            <person name="Spang A."/>
            <person name="Saw J.H."/>
            <person name="Jorgensen S.L."/>
            <person name="Zaremba-Niedzwiedzka K."/>
            <person name="Martijn J."/>
            <person name="Lind A.E."/>
            <person name="van Eijk R."/>
            <person name="Schleper C."/>
            <person name="Guy L."/>
            <person name="Ettema T.J."/>
        </authorList>
    </citation>
    <scope>NUCLEOTIDE SEQUENCE</scope>
</reference>